<proteinExistence type="predicted"/>
<dbReference type="PANTHER" id="PTHR15907">
    <property type="entry name" value="DUF614 FAMILY PROTEIN-RELATED"/>
    <property type="match status" value="1"/>
</dbReference>
<dbReference type="Pfam" id="PF04749">
    <property type="entry name" value="PLAC8"/>
    <property type="match status" value="1"/>
</dbReference>
<name>A0A1U8AHS4_NELNU</name>
<feature type="region of interest" description="Disordered" evidence="1">
    <location>
        <begin position="1"/>
        <end position="46"/>
    </location>
</feature>
<keyword evidence="2" id="KW-1185">Reference proteome</keyword>
<dbReference type="RefSeq" id="XP_010265361.1">
    <property type="nucleotide sequence ID" value="XM_010267059.2"/>
</dbReference>
<dbReference type="eggNOG" id="ENOG502RZFT">
    <property type="taxonomic scope" value="Eukaryota"/>
</dbReference>
<evidence type="ECO:0000313" key="2">
    <source>
        <dbReference type="Proteomes" id="UP000189703"/>
    </source>
</evidence>
<dbReference type="Proteomes" id="UP000189703">
    <property type="component" value="Unplaced"/>
</dbReference>
<dbReference type="AlphaFoldDB" id="A0A1U8AHS4"/>
<evidence type="ECO:0000256" key="1">
    <source>
        <dbReference type="SAM" id="MobiDB-lite"/>
    </source>
</evidence>
<dbReference type="OrthoDB" id="1045822at2759"/>
<accession>A0A1U8AHS4</accession>
<dbReference type="KEGG" id="nnu:104603116"/>
<sequence length="214" mass="23863">MDCCEEENLQPEISLQEHTNQPQPSYSQPENDSTKQPQFQQPPPIEIPPAAAAAVTGIPVQNPLEAHGNWTTGLFDCMEDPENAIETFFFPCCTFGEVAEIVDDGETSCCLAALLYLIIMNCSLPPCILSCGFRSMLRKKFGLVESPLPDWAVHLFFEPCALCQEYRELKNRGLDPSLGWNKIKKQQQQQGQVAMAPPPTQTMKSHDEVVDECC</sequence>
<feature type="region of interest" description="Disordered" evidence="1">
    <location>
        <begin position="189"/>
        <end position="214"/>
    </location>
</feature>
<reference evidence="3" key="1">
    <citation type="submission" date="2025-08" db="UniProtKB">
        <authorList>
            <consortium name="RefSeq"/>
        </authorList>
    </citation>
    <scope>IDENTIFICATION</scope>
</reference>
<gene>
    <name evidence="3" type="primary">LOC104603116</name>
</gene>
<dbReference type="GeneID" id="104603116"/>
<feature type="compositionally biased region" description="Polar residues" evidence="1">
    <location>
        <begin position="11"/>
        <end position="35"/>
    </location>
</feature>
<dbReference type="OMA" id="WFPCVAF"/>
<protein>
    <submittedName>
        <fullName evidence="3">Protein PLANT CADMIUM RESISTANCE 7-like isoform X1</fullName>
    </submittedName>
</protein>
<evidence type="ECO:0000313" key="3">
    <source>
        <dbReference type="RefSeq" id="XP_010265361.1"/>
    </source>
</evidence>
<dbReference type="NCBIfam" id="TIGR01571">
    <property type="entry name" value="A_thal_Cys_rich"/>
    <property type="match status" value="1"/>
</dbReference>
<dbReference type="STRING" id="4432.A0A1U8AHS4"/>
<dbReference type="InterPro" id="IPR006461">
    <property type="entry name" value="PLAC_motif_containing"/>
</dbReference>
<organism evidence="2 3">
    <name type="scientific">Nelumbo nucifera</name>
    <name type="common">Sacred lotus</name>
    <dbReference type="NCBI Taxonomy" id="4432"/>
    <lineage>
        <taxon>Eukaryota</taxon>
        <taxon>Viridiplantae</taxon>
        <taxon>Streptophyta</taxon>
        <taxon>Embryophyta</taxon>
        <taxon>Tracheophyta</taxon>
        <taxon>Spermatophyta</taxon>
        <taxon>Magnoliopsida</taxon>
        <taxon>Proteales</taxon>
        <taxon>Nelumbonaceae</taxon>
        <taxon>Nelumbo</taxon>
    </lineage>
</organism>